<reference evidence="2" key="2">
    <citation type="journal article" date="2017" name="Plant Physiol. Biochem.">
        <title>Differential oxidative and antioxidative response of duckweed Lemna minor toward plant growth promoting/inhibiting bacteria.</title>
        <authorList>
            <person name="Ishizawa H."/>
            <person name="Kuroda M."/>
            <person name="Morikawa M."/>
            <person name="Ike M."/>
        </authorList>
    </citation>
    <scope>NUCLEOTIDE SEQUENCE [LARGE SCALE GENOMIC DNA]</scope>
    <source>
        <strain evidence="2">M6</strain>
    </source>
</reference>
<proteinExistence type="predicted"/>
<dbReference type="AlphaFoldDB" id="A0A3G9G0U3"/>
<evidence type="ECO:0000313" key="2">
    <source>
        <dbReference type="Proteomes" id="UP000278756"/>
    </source>
</evidence>
<evidence type="ECO:0000313" key="1">
    <source>
        <dbReference type="EMBL" id="BBF80256.1"/>
    </source>
</evidence>
<name>A0A3G9G0U3_9CAUL</name>
<dbReference type="Proteomes" id="UP000278756">
    <property type="component" value="Chromosome 1"/>
</dbReference>
<sequence length="38" mass="4308">MVYPDRSYLPAKVRYFLDFLVKAVAAKQTFSPDTIGQA</sequence>
<reference evidence="2" key="1">
    <citation type="journal article" date="2017" name="Biotechnol. Biofuels">
        <title>Evaluation of environmental bacterial communities as a factor affecting the growth of duckweed Lemna minor.</title>
        <authorList>
            <person name="Ishizawa H."/>
            <person name="Kuroda M."/>
            <person name="Morikawa M."/>
            <person name="Ike M."/>
        </authorList>
    </citation>
    <scope>NUCLEOTIDE SEQUENCE [LARGE SCALE GENOMIC DNA]</scope>
    <source>
        <strain evidence="2">M6</strain>
    </source>
</reference>
<gene>
    <name evidence="1" type="ORF">EM6_0835</name>
</gene>
<protein>
    <submittedName>
        <fullName evidence="1">Uncharacterized protein</fullName>
    </submittedName>
</protein>
<organism evidence="1 2">
    <name type="scientific">Asticcacaulis excentricus</name>
    <dbReference type="NCBI Taxonomy" id="78587"/>
    <lineage>
        <taxon>Bacteria</taxon>
        <taxon>Pseudomonadati</taxon>
        <taxon>Pseudomonadota</taxon>
        <taxon>Alphaproteobacteria</taxon>
        <taxon>Caulobacterales</taxon>
        <taxon>Caulobacteraceae</taxon>
        <taxon>Asticcacaulis</taxon>
    </lineage>
</organism>
<dbReference type="EMBL" id="AP018827">
    <property type="protein sequence ID" value="BBF80256.1"/>
    <property type="molecule type" value="Genomic_DNA"/>
</dbReference>
<accession>A0A3G9G0U3</accession>